<dbReference type="EMBL" id="CP058235">
    <property type="protein sequence ID" value="QLC51873.1"/>
    <property type="molecule type" value="Genomic_DNA"/>
</dbReference>
<reference evidence="1 2" key="1">
    <citation type="submission" date="2020-06" db="EMBL/GenBank/DDBJ databases">
        <title>Complete closed genome sequence of Bartonella alsatica CIP 105477.</title>
        <authorList>
            <person name="Thibau A."/>
            <person name="Schultze T.G."/>
            <person name="Kempf V.A.J."/>
        </authorList>
    </citation>
    <scope>NUCLEOTIDE SEQUENCE [LARGE SCALE GENOMIC DNA]</scope>
    <source>
        <strain evidence="1 2">CIP 105477</strain>
    </source>
</reference>
<dbReference type="RefSeq" id="WP_176953555.1">
    <property type="nucleotide sequence ID" value="NZ_CACVBB010000001.1"/>
</dbReference>
<accession>A0ABX6QH05</accession>
<evidence type="ECO:0000313" key="2">
    <source>
        <dbReference type="Proteomes" id="UP000509443"/>
    </source>
</evidence>
<dbReference type="Proteomes" id="UP000509443">
    <property type="component" value="Chromosome"/>
</dbReference>
<evidence type="ECO:0000313" key="1">
    <source>
        <dbReference type="EMBL" id="QLC51873.1"/>
    </source>
</evidence>
<protein>
    <submittedName>
        <fullName evidence="1">Uncharacterized protein</fullName>
    </submittedName>
</protein>
<sequence>MAVGERRRYVLRGEIIGVDDLRGGRVWKALGGGEAKTHQVNTLMDKYLGGGV</sequence>
<proteinExistence type="predicted"/>
<organism evidence="1 2">
    <name type="scientific">Bartonella alsatica</name>
    <dbReference type="NCBI Taxonomy" id="52764"/>
    <lineage>
        <taxon>Bacteria</taxon>
        <taxon>Pseudomonadati</taxon>
        <taxon>Pseudomonadota</taxon>
        <taxon>Alphaproteobacteria</taxon>
        <taxon>Hyphomicrobiales</taxon>
        <taxon>Bartonellaceae</taxon>
        <taxon>Bartonella</taxon>
    </lineage>
</organism>
<name>A0ABX6QH05_9HYPH</name>
<gene>
    <name evidence="1" type="ORF">HWV54_02955</name>
</gene>
<keyword evidence="2" id="KW-1185">Reference proteome</keyword>